<evidence type="ECO:0000256" key="2">
    <source>
        <dbReference type="ARBA" id="ARBA00006448"/>
    </source>
</evidence>
<sequence length="286" mass="32247">MPEWIEIASRALLFIFALFLLTKLLGKKQISEISFFEYVSGITIGSIAAEVIMKLESSIIHGLVGIFVFGFVTVLVDFLSIKSKKFREIAEGKATIFIQDGKVLEDNLKKERYSLDELNTLLRKKDVFSFSDVEFAVLEPSGELSVLLKKEHQPVTLKDLNIKTASEKEPQTVIMDGKIIHSSLVAAAKSLNWLHTELDKMSVTLENVFLAQVNSYGELTVDIYDDKIQVPTPQERPLLMAMMKKCEADLESFALQTESETAKKMYQDNAEKLESVIRKLTPYLNG</sequence>
<organism evidence="9 10">
    <name type="scientific">Bacillus suaedaesalsae</name>
    <dbReference type="NCBI Taxonomy" id="2810349"/>
    <lineage>
        <taxon>Bacteria</taxon>
        <taxon>Bacillati</taxon>
        <taxon>Bacillota</taxon>
        <taxon>Bacilli</taxon>
        <taxon>Bacillales</taxon>
        <taxon>Bacillaceae</taxon>
        <taxon>Bacillus</taxon>
    </lineage>
</organism>
<dbReference type="PANTHER" id="PTHR34582">
    <property type="entry name" value="UPF0702 TRANSMEMBRANE PROTEIN YCAP"/>
    <property type="match status" value="1"/>
</dbReference>
<feature type="transmembrane region" description="Helical" evidence="7">
    <location>
        <begin position="59"/>
        <end position="79"/>
    </location>
</feature>
<evidence type="ECO:0000256" key="1">
    <source>
        <dbReference type="ARBA" id="ARBA00004651"/>
    </source>
</evidence>
<proteinExistence type="inferred from homology"/>
<accession>A0ABS2DM19</accession>
<dbReference type="Pfam" id="PF07870">
    <property type="entry name" value="DUF1657"/>
    <property type="match status" value="1"/>
</dbReference>
<keyword evidence="5 7" id="KW-1133">Transmembrane helix</keyword>
<dbReference type="EMBL" id="JAFELM010000043">
    <property type="protein sequence ID" value="MBM6619532.1"/>
    <property type="molecule type" value="Genomic_DNA"/>
</dbReference>
<keyword evidence="4 7" id="KW-0812">Transmembrane</keyword>
<feature type="domain" description="YetF C-terminal" evidence="8">
    <location>
        <begin position="82"/>
        <end position="214"/>
    </location>
</feature>
<dbReference type="InterPro" id="IPR023090">
    <property type="entry name" value="UPF0702_alpha/beta_dom_sf"/>
</dbReference>
<dbReference type="Gene3D" id="3.30.240.20">
    <property type="entry name" value="bsu07140 like domains"/>
    <property type="match status" value="2"/>
</dbReference>
<dbReference type="RefSeq" id="WP_204205008.1">
    <property type="nucleotide sequence ID" value="NZ_JAFELM010000043.1"/>
</dbReference>
<evidence type="ECO:0000256" key="4">
    <source>
        <dbReference type="ARBA" id="ARBA00022692"/>
    </source>
</evidence>
<protein>
    <submittedName>
        <fullName evidence="9">DUF421 domain-containing protein</fullName>
    </submittedName>
</protein>
<keyword evidence="6 7" id="KW-0472">Membrane</keyword>
<evidence type="ECO:0000256" key="7">
    <source>
        <dbReference type="SAM" id="Phobius"/>
    </source>
</evidence>
<gene>
    <name evidence="9" type="ORF">JR050_17865</name>
</gene>
<reference evidence="9 10" key="1">
    <citation type="submission" date="2021-02" db="EMBL/GenBank/DDBJ databases">
        <title>Bacillus sp. RD4P76, an endophyte from a halophyte.</title>
        <authorList>
            <person name="Sun J.-Q."/>
        </authorList>
    </citation>
    <scope>NUCLEOTIDE SEQUENCE [LARGE SCALE GENOMIC DNA]</scope>
    <source>
        <strain evidence="9 10">RD4P76</strain>
    </source>
</reference>
<comment type="subcellular location">
    <subcellularLocation>
        <location evidence="1">Cell membrane</location>
        <topology evidence="1">Multi-pass membrane protein</topology>
    </subcellularLocation>
</comment>
<dbReference type="InterPro" id="IPR012452">
    <property type="entry name" value="DUF1657"/>
</dbReference>
<evidence type="ECO:0000256" key="3">
    <source>
        <dbReference type="ARBA" id="ARBA00022475"/>
    </source>
</evidence>
<keyword evidence="3" id="KW-1003">Cell membrane</keyword>
<comment type="caution">
    <text evidence="9">The sequence shown here is derived from an EMBL/GenBank/DDBJ whole genome shotgun (WGS) entry which is preliminary data.</text>
</comment>
<keyword evidence="10" id="KW-1185">Reference proteome</keyword>
<dbReference type="Pfam" id="PF04239">
    <property type="entry name" value="DUF421"/>
    <property type="match status" value="1"/>
</dbReference>
<evidence type="ECO:0000313" key="10">
    <source>
        <dbReference type="Proteomes" id="UP001518925"/>
    </source>
</evidence>
<dbReference type="InterPro" id="IPR007353">
    <property type="entry name" value="DUF421"/>
</dbReference>
<evidence type="ECO:0000259" key="8">
    <source>
        <dbReference type="Pfam" id="PF04239"/>
    </source>
</evidence>
<evidence type="ECO:0000256" key="5">
    <source>
        <dbReference type="ARBA" id="ARBA00022989"/>
    </source>
</evidence>
<evidence type="ECO:0000313" key="9">
    <source>
        <dbReference type="EMBL" id="MBM6619532.1"/>
    </source>
</evidence>
<name>A0ABS2DM19_9BACI</name>
<comment type="similarity">
    <text evidence="2">Belongs to the UPF0702 family.</text>
</comment>
<dbReference type="PANTHER" id="PTHR34582:SF7">
    <property type="entry name" value="UPF0702 TRANSMEMBRANE PROTEIN YDFS"/>
    <property type="match status" value="1"/>
</dbReference>
<evidence type="ECO:0000256" key="6">
    <source>
        <dbReference type="ARBA" id="ARBA00023136"/>
    </source>
</evidence>
<dbReference type="Proteomes" id="UP001518925">
    <property type="component" value="Unassembled WGS sequence"/>
</dbReference>